<keyword evidence="3" id="KW-0378">Hydrolase</keyword>
<organism evidence="3 4">
    <name type="scientific">Kibdelosporangium aridum</name>
    <dbReference type="NCBI Taxonomy" id="2030"/>
    <lineage>
        <taxon>Bacteria</taxon>
        <taxon>Bacillati</taxon>
        <taxon>Actinomycetota</taxon>
        <taxon>Actinomycetes</taxon>
        <taxon>Pseudonocardiales</taxon>
        <taxon>Pseudonocardiaceae</taxon>
        <taxon>Kibdelosporangium</taxon>
    </lineage>
</organism>
<dbReference type="GO" id="GO:0004180">
    <property type="term" value="F:carboxypeptidase activity"/>
    <property type="evidence" value="ECO:0007669"/>
    <property type="project" value="UniProtKB-KW"/>
</dbReference>
<evidence type="ECO:0000259" key="2">
    <source>
        <dbReference type="Pfam" id="PF00144"/>
    </source>
</evidence>
<keyword evidence="1" id="KW-0732">Signal</keyword>
<dbReference type="Pfam" id="PF00144">
    <property type="entry name" value="Beta-lactamase"/>
    <property type="match status" value="1"/>
</dbReference>
<dbReference type="PANTHER" id="PTHR46825:SF7">
    <property type="entry name" value="D-ALANYL-D-ALANINE CARBOXYPEPTIDASE"/>
    <property type="match status" value="1"/>
</dbReference>
<proteinExistence type="predicted"/>
<dbReference type="InterPro" id="IPR050491">
    <property type="entry name" value="AmpC-like"/>
</dbReference>
<dbReference type="Gene3D" id="3.40.710.10">
    <property type="entry name" value="DD-peptidase/beta-lactamase superfamily"/>
    <property type="match status" value="1"/>
</dbReference>
<protein>
    <submittedName>
        <fullName evidence="3">D-alanyl-D-alanine carboxypeptidase</fullName>
    </submittedName>
</protein>
<reference evidence="3 4" key="1">
    <citation type="submission" date="2017-04" db="EMBL/GenBank/DDBJ databases">
        <authorList>
            <person name="Afonso C.L."/>
            <person name="Miller P.J."/>
            <person name="Scott M.A."/>
            <person name="Spackman E."/>
            <person name="Goraichik I."/>
            <person name="Dimitrov K.M."/>
            <person name="Suarez D.L."/>
            <person name="Swayne D.E."/>
        </authorList>
    </citation>
    <scope>NUCLEOTIDE SEQUENCE [LARGE SCALE GENOMIC DNA]</scope>
    <source>
        <strain evidence="3 4">DSM 43828</strain>
    </source>
</reference>
<evidence type="ECO:0000313" key="4">
    <source>
        <dbReference type="Proteomes" id="UP000192674"/>
    </source>
</evidence>
<feature type="chain" id="PRO_5013366143" evidence="1">
    <location>
        <begin position="24"/>
        <end position="371"/>
    </location>
</feature>
<dbReference type="SUPFAM" id="SSF56601">
    <property type="entry name" value="beta-lactamase/transpeptidase-like"/>
    <property type="match status" value="1"/>
</dbReference>
<dbReference type="Proteomes" id="UP000192674">
    <property type="component" value="Unassembled WGS sequence"/>
</dbReference>
<dbReference type="PANTHER" id="PTHR46825">
    <property type="entry name" value="D-ALANYL-D-ALANINE-CARBOXYPEPTIDASE/ENDOPEPTIDASE AMPH"/>
    <property type="match status" value="1"/>
</dbReference>
<feature type="signal peptide" evidence="1">
    <location>
        <begin position="1"/>
        <end position="23"/>
    </location>
</feature>
<name>A0A1W2DBZ6_KIBAR</name>
<dbReference type="InterPro" id="IPR001466">
    <property type="entry name" value="Beta-lactam-related"/>
</dbReference>
<gene>
    <name evidence="3" type="ORF">SAMN05661093_03095</name>
</gene>
<dbReference type="EMBL" id="FWXV01000002">
    <property type="protein sequence ID" value="SMC95037.1"/>
    <property type="molecule type" value="Genomic_DNA"/>
</dbReference>
<keyword evidence="3" id="KW-0121">Carboxypeptidase</keyword>
<accession>A0A1W2DBZ6</accession>
<sequence length="371" mass="39934">MRKTVVALATAAAVTLTAMPAQATTLPPLKEDLLKASISGLPNPETTGALVRITGRAGEFSGVSGVANLETNAPVNPRGSFRIGSTTKVFTAVLVLQLAQERRIDLDAPVQRYLPGVLPANYPPIPVYTLLDHTSGLPHIDIPQLADPQWVVDHRFDSWTPAEVLATATKHPHEFTPATAQKYSNTSYIVAGMLVEKITGQSYRRALRERITDPLGLCHTYEPGNDPHLPNPAARGYITVQGKLVDVTEMNQSIPWAAGGMISTASELDMFITALFRGRLLGPAMMDRLFKVPAVETVNNGGPAMYSQGLQTITLNGVTMWGKTGSRYGYSSGVFATRDLARRAAYSVNVTTKSTEGQPQIVLKIADAATR</sequence>
<dbReference type="AlphaFoldDB" id="A0A1W2DBZ6"/>
<evidence type="ECO:0000256" key="1">
    <source>
        <dbReference type="SAM" id="SignalP"/>
    </source>
</evidence>
<dbReference type="InterPro" id="IPR012338">
    <property type="entry name" value="Beta-lactam/transpept-like"/>
</dbReference>
<keyword evidence="4" id="KW-1185">Reference proteome</keyword>
<dbReference type="RefSeq" id="WP_084427032.1">
    <property type="nucleotide sequence ID" value="NZ_FWXV01000002.1"/>
</dbReference>
<feature type="domain" description="Beta-lactamase-related" evidence="2">
    <location>
        <begin position="48"/>
        <end position="353"/>
    </location>
</feature>
<keyword evidence="3" id="KW-0645">Protease</keyword>
<evidence type="ECO:0000313" key="3">
    <source>
        <dbReference type="EMBL" id="SMC95037.1"/>
    </source>
</evidence>